<reference evidence="2" key="1">
    <citation type="submission" date="2019-08" db="EMBL/GenBank/DDBJ databases">
        <authorList>
            <person name="Kucharzyk K."/>
            <person name="Murdoch R.W."/>
            <person name="Higgins S."/>
            <person name="Loffler F."/>
        </authorList>
    </citation>
    <scope>NUCLEOTIDE SEQUENCE</scope>
</reference>
<dbReference type="EMBL" id="VSSQ01051766">
    <property type="protein sequence ID" value="MPN05860.1"/>
    <property type="molecule type" value="Genomic_DNA"/>
</dbReference>
<evidence type="ECO:0000256" key="1">
    <source>
        <dbReference type="SAM" id="Phobius"/>
    </source>
</evidence>
<keyword evidence="1" id="KW-0472">Membrane</keyword>
<comment type="caution">
    <text evidence="2">The sequence shown here is derived from an EMBL/GenBank/DDBJ whole genome shotgun (WGS) entry which is preliminary data.</text>
</comment>
<protein>
    <submittedName>
        <fullName evidence="2">Uncharacterized protein</fullName>
    </submittedName>
</protein>
<accession>A0A645EWP1</accession>
<gene>
    <name evidence="2" type="ORF">SDC9_153114</name>
</gene>
<sequence length="59" mass="6541">MEVVDEETPLGNLPQTGTTQADVVKPMWTLAMMALAFSMVSAGLTITFTRKKEEEHNED</sequence>
<name>A0A645EWP1_9ZZZZ</name>
<proteinExistence type="predicted"/>
<keyword evidence="1" id="KW-1133">Transmembrane helix</keyword>
<dbReference type="AlphaFoldDB" id="A0A645EWP1"/>
<feature type="transmembrane region" description="Helical" evidence="1">
    <location>
        <begin position="27"/>
        <end position="48"/>
    </location>
</feature>
<keyword evidence="1" id="KW-0812">Transmembrane</keyword>
<evidence type="ECO:0000313" key="2">
    <source>
        <dbReference type="EMBL" id="MPN05860.1"/>
    </source>
</evidence>
<organism evidence="2">
    <name type="scientific">bioreactor metagenome</name>
    <dbReference type="NCBI Taxonomy" id="1076179"/>
    <lineage>
        <taxon>unclassified sequences</taxon>
        <taxon>metagenomes</taxon>
        <taxon>ecological metagenomes</taxon>
    </lineage>
</organism>